<name>A0AC61SB33_9EURY</name>
<sequence length="479" mass="53547">MILMSLKTIILQGVLWVSLSTGSLKIINVIIGIILARMLEPEDFGLVALALITVNFFDMFRDLGIGSAIIHNKKEEDVAADTAFFIFPVIGIVFYAISYSIAPTIADFFREEELGTIIRVLSLAFVIWSFGSLPRTLLIKDLKFKKMVIPKVIPKIGYAATAITMAFYGFGVWSLVFGRLALEVLSVITIWHASDWRPSLKFNGRIAVMLFSFGKHVMIGSFIIFLISIVDITFIGRIWSPDILGYYTMALSISGLFTIQIAVILSEVLFPAYSMMQDNKEKLGCAYLSTMKYLSLIIFPAAFGLMAIAWYFIKVVYGDKWLPIEDVLQILCIYGVTRAMLKISENLYLAAGMPEIITRINCLQLILILITIYPLTFHYGILGTGISVTLPSIFILMLGLIESSRIIDRPLLSTIRTILPGLCGSILMVALVLMLQNLISSYSPVLILILSIAMGTSSYFIFLWIVQKDEIKKLKRIIT</sequence>
<accession>A0AC61SB33</accession>
<organism evidence="1 2">
    <name type="scientific">Candidatus Methanomarinus sp</name>
    <dbReference type="NCBI Taxonomy" id="3386244"/>
    <lineage>
        <taxon>Archaea</taxon>
        <taxon>Methanobacteriati</taxon>
        <taxon>Methanobacteriota</taxon>
        <taxon>Stenosarchaea group</taxon>
        <taxon>Methanomicrobia</taxon>
        <taxon>Methanosarcinales</taxon>
        <taxon>ANME-2 cluster</taxon>
        <taxon>Candidatus Methanocomedenaceae</taxon>
        <taxon>Candidatus Methanomarinus</taxon>
    </lineage>
</organism>
<evidence type="ECO:0000313" key="2">
    <source>
        <dbReference type="Proteomes" id="UP000315423"/>
    </source>
</evidence>
<evidence type="ECO:0000313" key="1">
    <source>
        <dbReference type="EMBL" id="TKY91768.1"/>
    </source>
</evidence>
<gene>
    <name evidence="1" type="ORF">C5S46_04135</name>
</gene>
<comment type="caution">
    <text evidence="1">The sequence shown here is derived from an EMBL/GenBank/DDBJ whole genome shotgun (WGS) entry which is preliminary data.</text>
</comment>
<protein>
    <submittedName>
        <fullName evidence="1">Lipopolysaccharide biosynthesis protein</fullName>
    </submittedName>
</protein>
<dbReference type="Proteomes" id="UP000315423">
    <property type="component" value="Unassembled WGS sequence"/>
</dbReference>
<reference evidence="1" key="1">
    <citation type="submission" date="2018-09" db="EMBL/GenBank/DDBJ databases">
        <title>A genomic encyclopedia of anaerobic methanotrophic archaea.</title>
        <authorList>
            <person name="Skennerton C.T."/>
            <person name="Chadwick G.L."/>
            <person name="Laso-Perez R."/>
            <person name="Leu A.O."/>
            <person name="Speth D.R."/>
            <person name="Yu H."/>
            <person name="Morgan-Lang C."/>
            <person name="Hatzenpichler R."/>
            <person name="Goudeau D."/>
            <person name="Malmstrom R."/>
            <person name="Woyke T."/>
            <person name="Hallam S."/>
            <person name="Tyson G.W."/>
            <person name="Wegener G."/>
            <person name="Boetius A."/>
            <person name="Orphan V.J."/>
        </authorList>
    </citation>
    <scope>NUCLEOTIDE SEQUENCE</scope>
    <source>
        <strain evidence="1">CONS3730D10UFb2</strain>
    </source>
</reference>
<dbReference type="EMBL" id="QYBA01000133">
    <property type="protein sequence ID" value="TKY91768.1"/>
    <property type="molecule type" value="Genomic_DNA"/>
</dbReference>
<proteinExistence type="predicted"/>